<evidence type="ECO:0000256" key="4">
    <source>
        <dbReference type="ARBA" id="ARBA00022692"/>
    </source>
</evidence>
<reference evidence="15" key="1">
    <citation type="journal article" date="2022" name="Plant J.">
        <title>Strategies of tolerance reflected in two North American maple genomes.</title>
        <authorList>
            <person name="McEvoy S.L."/>
            <person name="Sezen U.U."/>
            <person name="Trouern-Trend A."/>
            <person name="McMahon S.M."/>
            <person name="Schaberg P.G."/>
            <person name="Yang J."/>
            <person name="Wegrzyn J.L."/>
            <person name="Swenson N.G."/>
        </authorList>
    </citation>
    <scope>NUCLEOTIDE SEQUENCE</scope>
    <source>
        <strain evidence="15">NS2018</strain>
    </source>
</reference>
<feature type="compositionally biased region" description="Basic and acidic residues" evidence="10">
    <location>
        <begin position="950"/>
        <end position="975"/>
    </location>
</feature>
<feature type="transmembrane region" description="Helical" evidence="11">
    <location>
        <begin position="389"/>
        <end position="410"/>
    </location>
</feature>
<dbReference type="InterPro" id="IPR057290">
    <property type="entry name" value="CHX17_C"/>
</dbReference>
<evidence type="ECO:0000313" key="15">
    <source>
        <dbReference type="EMBL" id="KAK0593695.1"/>
    </source>
</evidence>
<dbReference type="PANTHER" id="PTHR32468:SF18">
    <property type="entry name" value="CATION_H(+) ANTIPORTER 1"/>
    <property type="match status" value="1"/>
</dbReference>
<dbReference type="AlphaFoldDB" id="A0AA39VUZ9"/>
<protein>
    <recommendedName>
        <fullName evidence="17">Cation/H+ exchanger domain-containing protein</fullName>
    </recommendedName>
</protein>
<comment type="subcellular location">
    <subcellularLocation>
        <location evidence="1">Membrane</location>
        <topology evidence="1">Multi-pass membrane protein</topology>
    </subcellularLocation>
</comment>
<evidence type="ECO:0000256" key="1">
    <source>
        <dbReference type="ARBA" id="ARBA00004141"/>
    </source>
</evidence>
<keyword evidence="8 11" id="KW-0472">Membrane</keyword>
<feature type="transmembrane region" description="Helical" evidence="11">
    <location>
        <begin position="50"/>
        <end position="66"/>
    </location>
</feature>
<keyword evidence="2" id="KW-0813">Transport</keyword>
<dbReference type="InterPro" id="IPR050794">
    <property type="entry name" value="CPA2_transporter"/>
</dbReference>
<reference evidence="15" key="2">
    <citation type="submission" date="2023-06" db="EMBL/GenBank/DDBJ databases">
        <authorList>
            <person name="Swenson N.G."/>
            <person name="Wegrzyn J.L."/>
            <person name="Mcevoy S.L."/>
        </authorList>
    </citation>
    <scope>NUCLEOTIDE SEQUENCE</scope>
    <source>
        <strain evidence="15">NS2018</strain>
        <tissue evidence="15">Leaf</tissue>
    </source>
</reference>
<proteinExistence type="inferred from homology"/>
<name>A0AA39VUZ9_ACESA</name>
<keyword evidence="6 11" id="KW-1133">Transmembrane helix</keyword>
<dbReference type="GO" id="GO:0006813">
    <property type="term" value="P:potassium ion transport"/>
    <property type="evidence" value="ECO:0007669"/>
    <property type="project" value="UniProtKB-KW"/>
</dbReference>
<keyword evidence="3" id="KW-0633">Potassium transport</keyword>
<evidence type="ECO:0008006" key="17">
    <source>
        <dbReference type="Google" id="ProtNLM"/>
    </source>
</evidence>
<evidence type="ECO:0000256" key="9">
    <source>
        <dbReference type="ARBA" id="ARBA00038341"/>
    </source>
</evidence>
<dbReference type="InterPro" id="IPR057291">
    <property type="entry name" value="CHX17_2nd"/>
</dbReference>
<dbReference type="GO" id="GO:0012505">
    <property type="term" value="C:endomembrane system"/>
    <property type="evidence" value="ECO:0007669"/>
    <property type="project" value="TreeGrafter"/>
</dbReference>
<feature type="region of interest" description="Disordered" evidence="10">
    <location>
        <begin position="950"/>
        <end position="1013"/>
    </location>
</feature>
<dbReference type="InterPro" id="IPR038770">
    <property type="entry name" value="Na+/solute_symporter_sf"/>
</dbReference>
<evidence type="ECO:0000313" key="16">
    <source>
        <dbReference type="Proteomes" id="UP001168877"/>
    </source>
</evidence>
<dbReference type="Gene3D" id="1.20.1530.20">
    <property type="match status" value="1"/>
</dbReference>
<feature type="domain" description="Cation/H(+) antiporter central" evidence="13">
    <location>
        <begin position="460"/>
        <end position="594"/>
    </location>
</feature>
<evidence type="ECO:0000259" key="14">
    <source>
        <dbReference type="Pfam" id="PF23259"/>
    </source>
</evidence>
<feature type="transmembrane region" description="Helical" evidence="11">
    <location>
        <begin position="292"/>
        <end position="310"/>
    </location>
</feature>
<evidence type="ECO:0000256" key="3">
    <source>
        <dbReference type="ARBA" id="ARBA00022538"/>
    </source>
</evidence>
<gene>
    <name evidence="15" type="ORF">LWI29_028840</name>
</gene>
<evidence type="ECO:0000256" key="11">
    <source>
        <dbReference type="SAM" id="Phobius"/>
    </source>
</evidence>
<evidence type="ECO:0000259" key="12">
    <source>
        <dbReference type="Pfam" id="PF00999"/>
    </source>
</evidence>
<dbReference type="Pfam" id="PF23259">
    <property type="entry name" value="CHX17_C"/>
    <property type="match status" value="1"/>
</dbReference>
<feature type="transmembrane region" description="Helical" evidence="11">
    <location>
        <begin position="20"/>
        <end position="38"/>
    </location>
</feature>
<evidence type="ECO:0000256" key="6">
    <source>
        <dbReference type="ARBA" id="ARBA00022989"/>
    </source>
</evidence>
<dbReference type="GO" id="GO:0016020">
    <property type="term" value="C:membrane"/>
    <property type="evidence" value="ECO:0007669"/>
    <property type="project" value="UniProtKB-SubCell"/>
</dbReference>
<feature type="transmembrane region" description="Helical" evidence="11">
    <location>
        <begin position="210"/>
        <end position="228"/>
    </location>
</feature>
<feature type="transmembrane region" description="Helical" evidence="11">
    <location>
        <begin position="322"/>
        <end position="344"/>
    </location>
</feature>
<dbReference type="Proteomes" id="UP001168877">
    <property type="component" value="Unassembled WGS sequence"/>
</dbReference>
<keyword evidence="7" id="KW-0406">Ion transport</keyword>
<dbReference type="PANTHER" id="PTHR32468">
    <property type="entry name" value="CATION/H + ANTIPORTER"/>
    <property type="match status" value="1"/>
</dbReference>
<comment type="caution">
    <text evidence="15">The sequence shown here is derived from an EMBL/GenBank/DDBJ whole genome shotgun (WGS) entry which is preliminary data.</text>
</comment>
<dbReference type="Pfam" id="PF00999">
    <property type="entry name" value="Na_H_Exchanger"/>
    <property type="match status" value="1"/>
</dbReference>
<accession>A0AA39VUZ9</accession>
<feature type="transmembrane region" description="Helical" evidence="11">
    <location>
        <begin position="109"/>
        <end position="133"/>
    </location>
</feature>
<dbReference type="GO" id="GO:0015297">
    <property type="term" value="F:antiporter activity"/>
    <property type="evidence" value="ECO:0007669"/>
    <property type="project" value="InterPro"/>
</dbReference>
<evidence type="ECO:0000256" key="2">
    <source>
        <dbReference type="ARBA" id="ARBA00022448"/>
    </source>
</evidence>
<dbReference type="GO" id="GO:1902600">
    <property type="term" value="P:proton transmembrane transport"/>
    <property type="evidence" value="ECO:0007669"/>
    <property type="project" value="InterPro"/>
</dbReference>
<dbReference type="EMBL" id="JAUESC010000368">
    <property type="protein sequence ID" value="KAK0593695.1"/>
    <property type="molecule type" value="Genomic_DNA"/>
</dbReference>
<keyword evidence="16" id="KW-1185">Reference proteome</keyword>
<evidence type="ECO:0000256" key="8">
    <source>
        <dbReference type="ARBA" id="ARBA00023136"/>
    </source>
</evidence>
<evidence type="ECO:0000256" key="5">
    <source>
        <dbReference type="ARBA" id="ARBA00022958"/>
    </source>
</evidence>
<feature type="transmembrane region" description="Helical" evidence="11">
    <location>
        <begin position="78"/>
        <end position="97"/>
    </location>
</feature>
<keyword evidence="5" id="KW-0630">Potassium</keyword>
<feature type="transmembrane region" description="Helical" evidence="11">
    <location>
        <begin position="145"/>
        <end position="165"/>
    </location>
</feature>
<evidence type="ECO:0000256" key="7">
    <source>
        <dbReference type="ARBA" id="ARBA00023065"/>
    </source>
</evidence>
<keyword evidence="4 11" id="KW-0812">Transmembrane</keyword>
<organism evidence="15 16">
    <name type="scientific">Acer saccharum</name>
    <name type="common">Sugar maple</name>
    <dbReference type="NCBI Taxonomy" id="4024"/>
    <lineage>
        <taxon>Eukaryota</taxon>
        <taxon>Viridiplantae</taxon>
        <taxon>Streptophyta</taxon>
        <taxon>Embryophyta</taxon>
        <taxon>Tracheophyta</taxon>
        <taxon>Spermatophyta</taxon>
        <taxon>Magnoliopsida</taxon>
        <taxon>eudicotyledons</taxon>
        <taxon>Gunneridae</taxon>
        <taxon>Pentapetalae</taxon>
        <taxon>rosids</taxon>
        <taxon>malvids</taxon>
        <taxon>Sapindales</taxon>
        <taxon>Sapindaceae</taxon>
        <taxon>Hippocastanoideae</taxon>
        <taxon>Acereae</taxon>
        <taxon>Acer</taxon>
    </lineage>
</organism>
<evidence type="ECO:0000256" key="10">
    <source>
        <dbReference type="SAM" id="MobiDB-lite"/>
    </source>
</evidence>
<dbReference type="InterPro" id="IPR006153">
    <property type="entry name" value="Cation/H_exchanger_TM"/>
</dbReference>
<feature type="transmembrane region" description="Helical" evidence="11">
    <location>
        <begin position="263"/>
        <end position="280"/>
    </location>
</feature>
<feature type="compositionally biased region" description="Basic and acidic residues" evidence="10">
    <location>
        <begin position="999"/>
        <end position="1013"/>
    </location>
</feature>
<feature type="domain" description="Cation/H(+) antiporter C-terminal" evidence="14">
    <location>
        <begin position="605"/>
        <end position="755"/>
    </location>
</feature>
<feature type="domain" description="Cation/H+ exchanger transmembrane" evidence="12">
    <location>
        <begin position="29"/>
        <end position="411"/>
    </location>
</feature>
<comment type="similarity">
    <text evidence="9">Belongs to the monovalent cation:proton antiporter 2 (CPA2) transporter (TC 2.A.37) family. CHX (TC 2.A.37.4) subfamily.</text>
</comment>
<sequence>MKPDSLADCPEDPFNPLATAIIQISCMLVIAHVFHLIFKPLGQPGPVSQILAGLVLSPTLLSRINKVREFFIQDTSAFYYRIFDFISRVLFMFLFGLETDVPYLRINLRLAGTLALGGIVMSIVFGLSISFLFMSLLDIKINKVAFMIVVSILLANSASPVVIRLIDELKFDTSEVGRLAKSASLINEISCVMVMSMFLVFTSTGMLLNAFWSIIVTIAMVILNRYMARWFAMWNKKSKYVSNAQVLVILVFVVFVSLLIEGLGYSSIFICFLLGMLFPREGKTTRTLFNKLTYSIHNFILPIYFGFMGFQFDATDLNTLIHLAFVVLLVSLSFIAKLAGTMVACHHLKIPRIKGVLLSFILNLKGNYEYLIIHVNVNDKTWWNSKVHNLLLVVVVINTLLSGTIVAFILKRKERYFAHKDTAVEQLSTECEFRVLACAYEPRHASGQIVLTAALSGSLTPYLMHLVELPKKRRKNNLMYNQLEDGGSFSDEEEYGGNDVLEINDAVDAFTVMSKIRIHQIKVVNSFANMYEDVCNAAEDLRVSMIILPFHKHQRIDKQMENGKEGYRTTNQKILRHAPCSVGVFVHRNQTGFQQPIGYEKVQPVATLFFGGLDDREALAYSTRFASNASIHLTVIRFRPSEPSSQQPPKTSPNIDDVLMSLSISKTEYEKDIVFIEDFRLRHVTSGLVGYIEKYVNSGEETVEALREVKDMDFSLLIVGKGGRGRSPLTTGLSDWEECPELGTVGDLLASADFNPKSSIPRYHAAEHKMIEYLNPLQLFRQSKKRTYYMPSAVFLGLSFRDEDASVAISDKGYKTARIYGVYPRDQLMDKLVDVVQSLKKDRGYDLEGIIVANNNSMVPPVNIHDLMEGLCKKLNFQSLKYTCWKDNITPWSPELKCSRFGYSYCGTTFPLGCSIERALPEIQEDLERLSAQPMLQAFLHVFNTLHMERDEESKRRKKEREGKDEEREESERKALLHNFNINMKRYEESKGRKKRVGKDKEREESKRRSSAR</sequence>
<dbReference type="Pfam" id="PF23256">
    <property type="entry name" value="CHX17_2nd"/>
    <property type="match status" value="1"/>
</dbReference>
<dbReference type="GO" id="GO:0006885">
    <property type="term" value="P:regulation of pH"/>
    <property type="evidence" value="ECO:0007669"/>
    <property type="project" value="TreeGrafter"/>
</dbReference>
<evidence type="ECO:0000259" key="13">
    <source>
        <dbReference type="Pfam" id="PF23256"/>
    </source>
</evidence>
<feature type="transmembrane region" description="Helical" evidence="11">
    <location>
        <begin position="356"/>
        <end position="377"/>
    </location>
</feature>